<protein>
    <submittedName>
        <fullName evidence="1">Uncharacterized protein</fullName>
    </submittedName>
</protein>
<gene>
    <name evidence="1" type="ORF">ASZ90_016618</name>
</gene>
<dbReference type="EMBL" id="LNQE01001752">
    <property type="protein sequence ID" value="KUG09245.1"/>
    <property type="molecule type" value="Genomic_DNA"/>
</dbReference>
<organism evidence="1">
    <name type="scientific">hydrocarbon metagenome</name>
    <dbReference type="NCBI Taxonomy" id="938273"/>
    <lineage>
        <taxon>unclassified sequences</taxon>
        <taxon>metagenomes</taxon>
        <taxon>ecological metagenomes</taxon>
    </lineage>
</organism>
<reference evidence="1" key="1">
    <citation type="journal article" date="2015" name="Proc. Natl. Acad. Sci. U.S.A.">
        <title>Networks of energetic and metabolic interactions define dynamics in microbial communities.</title>
        <authorList>
            <person name="Embree M."/>
            <person name="Liu J.K."/>
            <person name="Al-Bassam M.M."/>
            <person name="Zengler K."/>
        </authorList>
    </citation>
    <scope>NUCLEOTIDE SEQUENCE</scope>
</reference>
<evidence type="ECO:0000313" key="1">
    <source>
        <dbReference type="EMBL" id="KUG09245.1"/>
    </source>
</evidence>
<dbReference type="AlphaFoldDB" id="A0A0W8EL76"/>
<sequence>MRGGGGYGHRNRDWGIAPVNSIHDHLSVAGIGINQKITGIATGNSLA</sequence>
<proteinExistence type="predicted"/>
<name>A0A0W8EL76_9ZZZZ</name>
<accession>A0A0W8EL76</accession>
<comment type="caution">
    <text evidence="1">The sequence shown here is derived from an EMBL/GenBank/DDBJ whole genome shotgun (WGS) entry which is preliminary data.</text>
</comment>